<dbReference type="Pfam" id="PF14441">
    <property type="entry name" value="OTT_1508_deam"/>
    <property type="match status" value="1"/>
</dbReference>
<feature type="chain" id="PRO_5020298123" evidence="1">
    <location>
        <begin position="22"/>
        <end position="341"/>
    </location>
</feature>
<accession>A0A4Q9R1L2</accession>
<organism evidence="2 3">
    <name type="scientific">Stutzerimonas kirkiae</name>
    <dbReference type="NCBI Taxonomy" id="2211392"/>
    <lineage>
        <taxon>Bacteria</taxon>
        <taxon>Pseudomonadati</taxon>
        <taxon>Pseudomonadota</taxon>
        <taxon>Gammaproteobacteria</taxon>
        <taxon>Pseudomonadales</taxon>
        <taxon>Pseudomonadaceae</taxon>
        <taxon>Stutzerimonas</taxon>
    </lineage>
</organism>
<dbReference type="EMBL" id="QJUP01000026">
    <property type="protein sequence ID" value="TBU91643.1"/>
    <property type="molecule type" value="Genomic_DNA"/>
</dbReference>
<protein>
    <submittedName>
        <fullName evidence="2">Uncharacterized protein</fullName>
    </submittedName>
</protein>
<evidence type="ECO:0000256" key="1">
    <source>
        <dbReference type="SAM" id="SignalP"/>
    </source>
</evidence>
<sequence length="341" mass="38030">MSSLKALAIVSRIPASLLSFAASTLGIRLDTELSSEDRSRMRSYIESHSQFPEDALDRLETANYLLYKELLNQRLEDRIAQTIMATIYSSCHIEIRSPVQPYTANELRKSVPKPSAISSRQAALNQQFQLSRITASTPTTTHLADVLQGSIARTHSAPEVLIRTDLQPSEIELDTTAVAIIGDTLYAACNFKRRTITGNPKLSPKSFDYINFGHFPDVSLALLWAVLRSELADICNDQLSEDQDRVQAIQYCKIIAPTTSPTNAEENAETHAEMQIVNHCQAKSIERNIPLNIGVSRPCCPECTRTLLERNIGFTRSHAIPPKNWRSPDSFTTKVLHTIPI</sequence>
<keyword evidence="1" id="KW-0732">Signal</keyword>
<gene>
    <name evidence="2" type="ORF">DNJ96_15905</name>
</gene>
<keyword evidence="3" id="KW-1185">Reference proteome</keyword>
<dbReference type="RefSeq" id="WP_131185390.1">
    <property type="nucleotide sequence ID" value="NZ_QJUO01000027.1"/>
</dbReference>
<dbReference type="Proteomes" id="UP000292639">
    <property type="component" value="Unassembled WGS sequence"/>
</dbReference>
<evidence type="ECO:0000313" key="2">
    <source>
        <dbReference type="EMBL" id="TBU91643.1"/>
    </source>
</evidence>
<evidence type="ECO:0000313" key="3">
    <source>
        <dbReference type="Proteomes" id="UP000292639"/>
    </source>
</evidence>
<reference evidence="2 3" key="1">
    <citation type="submission" date="2018-06" db="EMBL/GenBank/DDBJ databases">
        <title>Three novel Pseudomonas species isolated from symptomatic oak.</title>
        <authorList>
            <person name="Bueno-Gonzalez V."/>
            <person name="Brady C."/>
        </authorList>
    </citation>
    <scope>NUCLEOTIDE SEQUENCE [LARGE SCALE GENOMIC DNA]</scope>
    <source>
        <strain evidence="2 3">P17C</strain>
    </source>
</reference>
<feature type="signal peptide" evidence="1">
    <location>
        <begin position="1"/>
        <end position="21"/>
    </location>
</feature>
<dbReference type="InterPro" id="IPR027796">
    <property type="entry name" value="OTT_1508_deam-like"/>
</dbReference>
<name>A0A4Q9R1L2_9GAMM</name>
<proteinExistence type="predicted"/>
<comment type="caution">
    <text evidence="2">The sequence shown here is derived from an EMBL/GenBank/DDBJ whole genome shotgun (WGS) entry which is preliminary data.</text>
</comment>
<dbReference type="AlphaFoldDB" id="A0A4Q9R1L2"/>